<dbReference type="PANTHER" id="PTHR30337">
    <property type="entry name" value="COMPONENT OF ATP-DEPENDENT DSDNA EXONUCLEASE"/>
    <property type="match status" value="1"/>
</dbReference>
<dbReference type="PIRSF" id="PIRSF033091">
    <property type="entry name" value="Pesterase_YhaO"/>
    <property type="match status" value="1"/>
</dbReference>
<keyword evidence="3" id="KW-0540">Nuclease</keyword>
<name>A0A7C3V9F1_9BACT</name>
<evidence type="ECO:0000259" key="2">
    <source>
        <dbReference type="Pfam" id="PF00149"/>
    </source>
</evidence>
<proteinExistence type="predicted"/>
<evidence type="ECO:0000256" key="1">
    <source>
        <dbReference type="ARBA" id="ARBA00022801"/>
    </source>
</evidence>
<dbReference type="InterPro" id="IPR050535">
    <property type="entry name" value="DNA_Repair-Maintenance_Comp"/>
</dbReference>
<gene>
    <name evidence="3" type="ORF">ENW96_12920</name>
</gene>
<keyword evidence="3" id="KW-0269">Exonuclease</keyword>
<dbReference type="CDD" id="cd00840">
    <property type="entry name" value="MPP_Mre11_N"/>
    <property type="match status" value="1"/>
</dbReference>
<feature type="domain" description="Calcineurin-like phosphoesterase" evidence="2">
    <location>
        <begin position="19"/>
        <end position="217"/>
    </location>
</feature>
<comment type="caution">
    <text evidence="3">The sequence shown here is derived from an EMBL/GenBank/DDBJ whole genome shotgun (WGS) entry which is preliminary data.</text>
</comment>
<sequence>MHTSVSCVTTLTMGKARWRFVHAADLHLDSPFVGLAQVHPHLREELVAATFAGLRRLVDLCLTSRAEFLLLAGDLFDGPRLSLRAQVRLRQELARLAAAGIETFIVWGNHDYQAGASLSLEWPAGVTVFPAGEAACSEVCRDGTILARIFGVSHGSASERENLARRFPSASPGPFTIGLLHANLDKSAGHEDYAPCSLADLAQAGYDYWALGHIHVPGIRRMAHPVVVYAGNPQGRHLKESGPRGAYLVEVDGHAVQLHFQETAPISWEARVVDVSGLADVGQVAAKLAEVVEAARPEGAAQGRILRLSLTGRGPVHRDLRLPGNLADLLEELREQGMGQHPWVWVEALPLDTAPDRDLAALKQGSHLAATVLEILEAARSLDDLGPETLSLLESLHLNPLGRRYLPGLASLAWPDLARKTADEVLDRLFPGEEE</sequence>
<dbReference type="Pfam" id="PF00149">
    <property type="entry name" value="Metallophos"/>
    <property type="match status" value="1"/>
</dbReference>
<accession>A0A7C3V9F1</accession>
<dbReference type="InterPro" id="IPR004843">
    <property type="entry name" value="Calcineurin-like_PHP"/>
</dbReference>
<dbReference type="SUPFAM" id="SSF56300">
    <property type="entry name" value="Metallo-dependent phosphatases"/>
    <property type="match status" value="1"/>
</dbReference>
<evidence type="ECO:0000313" key="3">
    <source>
        <dbReference type="EMBL" id="HGF35260.1"/>
    </source>
</evidence>
<dbReference type="AlphaFoldDB" id="A0A7C3V9F1"/>
<dbReference type="InterPro" id="IPR014576">
    <property type="entry name" value="Pesterase_YhaO"/>
</dbReference>
<organism evidence="3">
    <name type="scientific">Desulfobacca acetoxidans</name>
    <dbReference type="NCBI Taxonomy" id="60893"/>
    <lineage>
        <taxon>Bacteria</taxon>
        <taxon>Pseudomonadati</taxon>
        <taxon>Thermodesulfobacteriota</taxon>
        <taxon>Desulfobaccia</taxon>
        <taxon>Desulfobaccales</taxon>
        <taxon>Desulfobaccaceae</taxon>
        <taxon>Desulfobacca</taxon>
    </lineage>
</organism>
<protein>
    <submittedName>
        <fullName evidence="3">Exonuclease SbcCD subunit D</fullName>
    </submittedName>
</protein>
<dbReference type="InterPro" id="IPR041796">
    <property type="entry name" value="Mre11_N"/>
</dbReference>
<reference evidence="3" key="1">
    <citation type="journal article" date="2020" name="mSystems">
        <title>Genome- and Community-Level Interaction Insights into Carbon Utilization and Element Cycling Functions of Hydrothermarchaeota in Hydrothermal Sediment.</title>
        <authorList>
            <person name="Zhou Z."/>
            <person name="Liu Y."/>
            <person name="Xu W."/>
            <person name="Pan J."/>
            <person name="Luo Z.H."/>
            <person name="Li M."/>
        </authorList>
    </citation>
    <scope>NUCLEOTIDE SEQUENCE [LARGE SCALE GENOMIC DNA]</scope>
    <source>
        <strain evidence="3">SpSt-897</strain>
    </source>
</reference>
<dbReference type="PANTHER" id="PTHR30337:SF7">
    <property type="entry name" value="PHOSPHOESTERASE"/>
    <property type="match status" value="1"/>
</dbReference>
<dbReference type="Gene3D" id="3.60.21.10">
    <property type="match status" value="1"/>
</dbReference>
<dbReference type="EMBL" id="DTMF01000312">
    <property type="protein sequence ID" value="HGF35260.1"/>
    <property type="molecule type" value="Genomic_DNA"/>
</dbReference>
<keyword evidence="1" id="KW-0378">Hydrolase</keyword>
<dbReference type="GO" id="GO:0004527">
    <property type="term" value="F:exonuclease activity"/>
    <property type="evidence" value="ECO:0007669"/>
    <property type="project" value="UniProtKB-KW"/>
</dbReference>
<dbReference type="InterPro" id="IPR029052">
    <property type="entry name" value="Metallo-depent_PP-like"/>
</dbReference>